<feature type="transmembrane region" description="Helical" evidence="1">
    <location>
        <begin position="60"/>
        <end position="78"/>
    </location>
</feature>
<proteinExistence type="predicted"/>
<gene>
    <name evidence="2" type="ORF">GCM10010218_54530</name>
</gene>
<reference evidence="2" key="1">
    <citation type="journal article" date="2014" name="Int. J. Syst. Evol. Microbiol.">
        <title>Complete genome sequence of Corynebacterium casei LMG S-19264T (=DSM 44701T), isolated from a smear-ripened cheese.</title>
        <authorList>
            <consortium name="US DOE Joint Genome Institute (JGI-PGF)"/>
            <person name="Walter F."/>
            <person name="Albersmeier A."/>
            <person name="Kalinowski J."/>
            <person name="Ruckert C."/>
        </authorList>
    </citation>
    <scope>NUCLEOTIDE SEQUENCE</scope>
    <source>
        <strain evidence="2">JCM 4059</strain>
    </source>
</reference>
<feature type="transmembrane region" description="Helical" evidence="1">
    <location>
        <begin position="31"/>
        <end position="48"/>
    </location>
</feature>
<organism evidence="2 3">
    <name type="scientific">Streptomyces mashuensis</name>
    <dbReference type="NCBI Taxonomy" id="33904"/>
    <lineage>
        <taxon>Bacteria</taxon>
        <taxon>Bacillati</taxon>
        <taxon>Actinomycetota</taxon>
        <taxon>Actinomycetes</taxon>
        <taxon>Kitasatosporales</taxon>
        <taxon>Streptomycetaceae</taxon>
        <taxon>Streptomyces</taxon>
    </lineage>
</organism>
<name>A0A919EFJ9_9ACTN</name>
<dbReference type="EMBL" id="BNBD01000015">
    <property type="protein sequence ID" value="GHF66142.1"/>
    <property type="molecule type" value="Genomic_DNA"/>
</dbReference>
<keyword evidence="3" id="KW-1185">Reference proteome</keyword>
<evidence type="ECO:0008006" key="4">
    <source>
        <dbReference type="Google" id="ProtNLM"/>
    </source>
</evidence>
<keyword evidence="1" id="KW-0472">Membrane</keyword>
<dbReference type="AlphaFoldDB" id="A0A919EFJ9"/>
<dbReference type="Proteomes" id="UP000638313">
    <property type="component" value="Unassembled WGS sequence"/>
</dbReference>
<evidence type="ECO:0000256" key="1">
    <source>
        <dbReference type="SAM" id="Phobius"/>
    </source>
</evidence>
<evidence type="ECO:0000313" key="2">
    <source>
        <dbReference type="EMBL" id="GHF66142.1"/>
    </source>
</evidence>
<keyword evidence="1" id="KW-1133">Transmembrane helix</keyword>
<reference evidence="2" key="2">
    <citation type="submission" date="2020-09" db="EMBL/GenBank/DDBJ databases">
        <authorList>
            <person name="Sun Q."/>
            <person name="Ohkuma M."/>
        </authorList>
    </citation>
    <scope>NUCLEOTIDE SEQUENCE</scope>
    <source>
        <strain evidence="2">JCM 4059</strain>
    </source>
</reference>
<evidence type="ECO:0000313" key="3">
    <source>
        <dbReference type="Proteomes" id="UP000638313"/>
    </source>
</evidence>
<keyword evidence="1" id="KW-0812">Transmembrane</keyword>
<sequence length="193" mass="21541">MVSTDHMTVHDPAAPSEERLRFDLPEKQRSLVLLPGVVFGVLSAAAVALPGPMNGKRMETAWGCGAIALTAVVVYLLFSRDFTELDARGISMRRFGFAKRFVPWQDVAEIAVRETVGQGKRSRALIVFRHTGRKLMLTAPYDGGSGAMASDSFPYDAERVVAFWQRRTGRPRLAARKIVHQYKLWGVYKESSR</sequence>
<protein>
    <recommendedName>
        <fullName evidence="4">PH domain-containing protein</fullName>
    </recommendedName>
</protein>
<comment type="caution">
    <text evidence="2">The sequence shown here is derived from an EMBL/GenBank/DDBJ whole genome shotgun (WGS) entry which is preliminary data.</text>
</comment>
<accession>A0A919EFJ9</accession>